<sequence>MFNNDIVGAIHLPTYNWNFTQAIIGIGIARVILTYSYVKTKNIWVSFIVHVLNDWTIKEWPSYLLFIN</sequence>
<proteinExistence type="predicted"/>
<evidence type="ECO:0000313" key="3">
    <source>
        <dbReference type="Proteomes" id="UP000195321"/>
    </source>
</evidence>
<organism evidence="2 3">
    <name type="scientific">Bacillus pseudomycoides</name>
    <dbReference type="NCBI Taxonomy" id="64104"/>
    <lineage>
        <taxon>Bacteria</taxon>
        <taxon>Bacillati</taxon>
        <taxon>Bacillota</taxon>
        <taxon>Bacilli</taxon>
        <taxon>Bacillales</taxon>
        <taxon>Bacillaceae</taxon>
        <taxon>Bacillus</taxon>
        <taxon>Bacillus cereus group</taxon>
    </lineage>
</organism>
<dbReference type="InterPro" id="IPR003675">
    <property type="entry name" value="Rce1/LyrA-like_dom"/>
</dbReference>
<evidence type="ECO:0000259" key="1">
    <source>
        <dbReference type="Pfam" id="PF02517"/>
    </source>
</evidence>
<dbReference type="EMBL" id="MWPX01000024">
    <property type="protein sequence ID" value="OUM47379.1"/>
    <property type="molecule type" value="Genomic_DNA"/>
</dbReference>
<dbReference type="RefSeq" id="WP_077295410.1">
    <property type="nucleotide sequence ID" value="NZ_JARHXM010000120.1"/>
</dbReference>
<evidence type="ECO:0000313" key="2">
    <source>
        <dbReference type="EMBL" id="OUM47379.1"/>
    </source>
</evidence>
<gene>
    <name evidence="2" type="ORF">BW425_18870</name>
</gene>
<dbReference type="Proteomes" id="UP000195321">
    <property type="component" value="Unassembled WGS sequence"/>
</dbReference>
<name>A0A1Y3MAC4_9BACI</name>
<dbReference type="GO" id="GO:0004175">
    <property type="term" value="F:endopeptidase activity"/>
    <property type="evidence" value="ECO:0007669"/>
    <property type="project" value="UniProtKB-ARBA"/>
</dbReference>
<comment type="caution">
    <text evidence="2">The sequence shown here is derived from an EMBL/GenBank/DDBJ whole genome shotgun (WGS) entry which is preliminary data.</text>
</comment>
<dbReference type="GO" id="GO:0080120">
    <property type="term" value="P:CAAX-box protein maturation"/>
    <property type="evidence" value="ECO:0007669"/>
    <property type="project" value="UniProtKB-ARBA"/>
</dbReference>
<reference evidence="2 3" key="1">
    <citation type="submission" date="2017-02" db="EMBL/GenBank/DDBJ databases">
        <title>Bacillus pseudomycoides isolate FSL K6-0042.</title>
        <authorList>
            <person name="Kovac J."/>
        </authorList>
    </citation>
    <scope>NUCLEOTIDE SEQUENCE [LARGE SCALE GENOMIC DNA]</scope>
    <source>
        <strain evidence="2 3">FSL K6-0042</strain>
    </source>
</reference>
<dbReference type="AlphaFoldDB" id="A0A1Y3MAC4"/>
<feature type="domain" description="CAAX prenyl protease 2/Lysostaphin resistance protein A-like" evidence="1">
    <location>
        <begin position="7"/>
        <end position="55"/>
    </location>
</feature>
<accession>A0A1Y3MAC4</accession>
<dbReference type="Pfam" id="PF02517">
    <property type="entry name" value="Rce1-like"/>
    <property type="match status" value="1"/>
</dbReference>
<protein>
    <recommendedName>
        <fullName evidence="1">CAAX prenyl protease 2/Lysostaphin resistance protein A-like domain-containing protein</fullName>
    </recommendedName>
</protein>